<reference evidence="2" key="2">
    <citation type="submission" date="2023-06" db="EMBL/GenBank/DDBJ databases">
        <authorList>
            <consortium name="Lawrence Berkeley National Laboratory"/>
            <person name="Haridas S."/>
            <person name="Hensen N."/>
            <person name="Bonometti L."/>
            <person name="Westerberg I."/>
            <person name="Brannstrom I.O."/>
            <person name="Guillou S."/>
            <person name="Cros-Aarteil S."/>
            <person name="Calhoun S."/>
            <person name="Kuo A."/>
            <person name="Mondo S."/>
            <person name="Pangilinan J."/>
            <person name="Riley R."/>
            <person name="Labutti K."/>
            <person name="Andreopoulos B."/>
            <person name="Lipzen A."/>
            <person name="Chen C."/>
            <person name="Yanf M."/>
            <person name="Daum C."/>
            <person name="Ng V."/>
            <person name="Clum A."/>
            <person name="Steindorff A."/>
            <person name="Ohm R."/>
            <person name="Martin F."/>
            <person name="Silar P."/>
            <person name="Natvig D."/>
            <person name="Lalanne C."/>
            <person name="Gautier V."/>
            <person name="Ament-Velasquez S.L."/>
            <person name="Kruys A."/>
            <person name="Hutchinson M.I."/>
            <person name="Powell A.J."/>
            <person name="Barry K."/>
            <person name="Miller A.N."/>
            <person name="Grigoriev I.V."/>
            <person name="Debuchy R."/>
            <person name="Gladieux P."/>
            <person name="Thoren M.H."/>
            <person name="Johannesson H."/>
        </authorList>
    </citation>
    <scope>NUCLEOTIDE SEQUENCE</scope>
    <source>
        <strain evidence="2">CBS 168.71</strain>
    </source>
</reference>
<dbReference type="RefSeq" id="XP_062664957.1">
    <property type="nucleotide sequence ID" value="XM_062803051.1"/>
</dbReference>
<feature type="compositionally biased region" description="Basic and acidic residues" evidence="1">
    <location>
        <begin position="39"/>
        <end position="48"/>
    </location>
</feature>
<feature type="compositionally biased region" description="Basic and acidic residues" evidence="1">
    <location>
        <begin position="103"/>
        <end position="119"/>
    </location>
</feature>
<dbReference type="EMBL" id="JAUEPN010000001">
    <property type="protein sequence ID" value="KAK3301443.1"/>
    <property type="molecule type" value="Genomic_DNA"/>
</dbReference>
<name>A0AAE0LXQ0_9PEZI</name>
<feature type="compositionally biased region" description="Gly residues" evidence="1">
    <location>
        <begin position="127"/>
        <end position="139"/>
    </location>
</feature>
<dbReference type="AlphaFoldDB" id="A0AAE0LXQ0"/>
<evidence type="ECO:0000313" key="3">
    <source>
        <dbReference type="Proteomes" id="UP001278766"/>
    </source>
</evidence>
<keyword evidence="3" id="KW-1185">Reference proteome</keyword>
<evidence type="ECO:0000256" key="1">
    <source>
        <dbReference type="SAM" id="MobiDB-lite"/>
    </source>
</evidence>
<organism evidence="2 3">
    <name type="scientific">Chaetomium fimeti</name>
    <dbReference type="NCBI Taxonomy" id="1854472"/>
    <lineage>
        <taxon>Eukaryota</taxon>
        <taxon>Fungi</taxon>
        <taxon>Dikarya</taxon>
        <taxon>Ascomycota</taxon>
        <taxon>Pezizomycotina</taxon>
        <taxon>Sordariomycetes</taxon>
        <taxon>Sordariomycetidae</taxon>
        <taxon>Sordariales</taxon>
        <taxon>Chaetomiaceae</taxon>
        <taxon>Chaetomium</taxon>
    </lineage>
</organism>
<dbReference type="Proteomes" id="UP001278766">
    <property type="component" value="Unassembled WGS sequence"/>
</dbReference>
<gene>
    <name evidence="2" type="ORF">B0H64DRAFT_38508</name>
</gene>
<protein>
    <submittedName>
        <fullName evidence="2">Uncharacterized protein</fullName>
    </submittedName>
</protein>
<evidence type="ECO:0000313" key="2">
    <source>
        <dbReference type="EMBL" id="KAK3301443.1"/>
    </source>
</evidence>
<feature type="region of interest" description="Disordered" evidence="1">
    <location>
        <begin position="1"/>
        <end position="323"/>
    </location>
</feature>
<feature type="compositionally biased region" description="Basic and acidic residues" evidence="1">
    <location>
        <begin position="7"/>
        <end position="20"/>
    </location>
</feature>
<comment type="caution">
    <text evidence="2">The sequence shown here is derived from an EMBL/GenBank/DDBJ whole genome shotgun (WGS) entry which is preliminary data.</text>
</comment>
<accession>A0AAE0LXQ0</accession>
<proteinExistence type="predicted"/>
<dbReference type="PANTHER" id="PTHR39606:SF1">
    <property type="entry name" value="CELL SURFACE PROTEIN"/>
    <property type="match status" value="1"/>
</dbReference>
<feature type="compositionally biased region" description="Polar residues" evidence="1">
    <location>
        <begin position="261"/>
        <end position="271"/>
    </location>
</feature>
<reference evidence="2" key="1">
    <citation type="journal article" date="2023" name="Mol. Phylogenet. Evol.">
        <title>Genome-scale phylogeny and comparative genomics of the fungal order Sordariales.</title>
        <authorList>
            <person name="Hensen N."/>
            <person name="Bonometti L."/>
            <person name="Westerberg I."/>
            <person name="Brannstrom I.O."/>
            <person name="Guillou S."/>
            <person name="Cros-Aarteil S."/>
            <person name="Calhoun S."/>
            <person name="Haridas S."/>
            <person name="Kuo A."/>
            <person name="Mondo S."/>
            <person name="Pangilinan J."/>
            <person name="Riley R."/>
            <person name="LaButti K."/>
            <person name="Andreopoulos B."/>
            <person name="Lipzen A."/>
            <person name="Chen C."/>
            <person name="Yan M."/>
            <person name="Daum C."/>
            <person name="Ng V."/>
            <person name="Clum A."/>
            <person name="Steindorff A."/>
            <person name="Ohm R.A."/>
            <person name="Martin F."/>
            <person name="Silar P."/>
            <person name="Natvig D.O."/>
            <person name="Lalanne C."/>
            <person name="Gautier V."/>
            <person name="Ament-Velasquez S.L."/>
            <person name="Kruys A."/>
            <person name="Hutchinson M.I."/>
            <person name="Powell A.J."/>
            <person name="Barry K."/>
            <person name="Miller A.N."/>
            <person name="Grigoriev I.V."/>
            <person name="Debuchy R."/>
            <person name="Gladieux P."/>
            <person name="Hiltunen Thoren M."/>
            <person name="Johannesson H."/>
        </authorList>
    </citation>
    <scope>NUCLEOTIDE SEQUENCE</scope>
    <source>
        <strain evidence="2">CBS 168.71</strain>
    </source>
</reference>
<feature type="compositionally biased region" description="Gly residues" evidence="1">
    <location>
        <begin position="55"/>
        <end position="93"/>
    </location>
</feature>
<dbReference type="PANTHER" id="PTHR39606">
    <property type="entry name" value="SURFACE PROTEIN, PUTATIVE-RELATED"/>
    <property type="match status" value="1"/>
</dbReference>
<dbReference type="GeneID" id="87839999"/>
<feature type="compositionally biased region" description="Basic and acidic residues" evidence="1">
    <location>
        <begin position="239"/>
        <end position="257"/>
    </location>
</feature>
<sequence>MSGIVHKIKEAVHSDSKSHNAPEGTHGPHSSRVANAADPRADSDRDHSSTLGTGRTAGHGEFGNTGYGTGATTGAGRTAGHGEFGSSGYGTGTSEGAHGPHGGRVENAMDPRVDSDFDNSRTMGAGRTAGTGAGAGFGSGTHHTPGGLGSGTTGMTGTHNTPGGFGSGTTGMTGTHHTPGGAGSGMTGMTGTHGAPEGSYGPHSSRMANAADPRVDSDRDGRGAIGTGPGPAPNTAGQHRSDIANKADPRIDSDLDGSRTMGGNKTYQSGAMSAHRDPTDASQVPPSVLKKHLGGPSIEHEDATHHRERRNSIKTHQESFSGI</sequence>
<feature type="compositionally biased region" description="Basic and acidic residues" evidence="1">
    <location>
        <begin position="213"/>
        <end position="222"/>
    </location>
</feature>